<dbReference type="AlphaFoldDB" id="A0A498NSE6"/>
<keyword evidence="10" id="KW-1185">Reference proteome</keyword>
<evidence type="ECO:0000256" key="1">
    <source>
        <dbReference type="ARBA" id="ARBA00004613"/>
    </source>
</evidence>
<feature type="binding site" evidence="5">
    <location>
        <position position="109"/>
    </location>
    <ligand>
        <name>Ca(2+)</name>
        <dbReference type="ChEBI" id="CHEBI:29108"/>
    </ligand>
</feature>
<evidence type="ECO:0000256" key="3">
    <source>
        <dbReference type="ARBA" id="ARBA00023157"/>
    </source>
</evidence>
<dbReference type="GO" id="GO:0050482">
    <property type="term" value="P:arachidonate secretion"/>
    <property type="evidence" value="ECO:0007669"/>
    <property type="project" value="InterPro"/>
</dbReference>
<sequence length="381" mass="43530">MYKTLTILFRKINNIREYCVDSHHWYERHTAEVCSRMRRLTFSRIHGTAVFCPETSDLNSDELLIGCLGVRFTWLYAVFDDLRSVLEFTVNLRCETGLCPGDIENHGHYCSNANTRDAASAHVKPADALDRCCLTHWRCSQELKERNCSRRTPTYNNYTCSYNSSCGTYFLKTFSQQIFAFQKVKEASADMLDFCEEGFCHCDQMVINCISSNHPVTKQVGDNQPITSQTVSPFVTDLHDNDTYTVDMVNRTDRVELSPSDVDLEIMFYGLNGTLNETVSNFTNELVLANGSQGSNIQSTKLPGIFESGPEEEENEAEEREMDKNSERGSIVERAEEEAVKYEDVTAVLMTEEPGRDKNEEEILITHNAMEWSTNSEHVFY</sequence>
<evidence type="ECO:0000313" key="10">
    <source>
        <dbReference type="Proteomes" id="UP000290572"/>
    </source>
</evidence>
<feature type="region of interest" description="Disordered" evidence="7">
    <location>
        <begin position="298"/>
        <end position="329"/>
    </location>
</feature>
<dbReference type="GO" id="GO:0005509">
    <property type="term" value="F:calcium ion binding"/>
    <property type="evidence" value="ECO:0007669"/>
    <property type="project" value="InterPro"/>
</dbReference>
<dbReference type="GO" id="GO:0006644">
    <property type="term" value="P:phospholipid metabolic process"/>
    <property type="evidence" value="ECO:0007669"/>
    <property type="project" value="InterPro"/>
</dbReference>
<organism evidence="9 10">
    <name type="scientific">Labeo rohita</name>
    <name type="common">Indian major carp</name>
    <name type="synonym">Cyprinus rohita</name>
    <dbReference type="NCBI Taxonomy" id="84645"/>
    <lineage>
        <taxon>Eukaryota</taxon>
        <taxon>Metazoa</taxon>
        <taxon>Chordata</taxon>
        <taxon>Craniata</taxon>
        <taxon>Vertebrata</taxon>
        <taxon>Euteleostomi</taxon>
        <taxon>Actinopterygii</taxon>
        <taxon>Neopterygii</taxon>
        <taxon>Teleostei</taxon>
        <taxon>Ostariophysi</taxon>
        <taxon>Cypriniformes</taxon>
        <taxon>Cyprinidae</taxon>
        <taxon>Labeoninae</taxon>
        <taxon>Labeonini</taxon>
        <taxon>Labeo</taxon>
    </lineage>
</organism>
<evidence type="ECO:0000259" key="8">
    <source>
        <dbReference type="Pfam" id="PF00068"/>
    </source>
</evidence>
<reference evidence="9 10" key="1">
    <citation type="submission" date="2018-03" db="EMBL/GenBank/DDBJ databases">
        <title>Draft genome sequence of Rohu Carp (Labeo rohita).</title>
        <authorList>
            <person name="Das P."/>
            <person name="Kushwaha B."/>
            <person name="Joshi C.G."/>
            <person name="Kumar D."/>
            <person name="Nagpure N.S."/>
            <person name="Sahoo L."/>
            <person name="Das S.P."/>
            <person name="Bit A."/>
            <person name="Patnaik S."/>
            <person name="Meher P.K."/>
            <person name="Jayasankar P."/>
            <person name="Koringa P.G."/>
            <person name="Patel N.V."/>
            <person name="Hinsu A.T."/>
            <person name="Kumar R."/>
            <person name="Pandey M."/>
            <person name="Agarwal S."/>
            <person name="Srivastava S."/>
            <person name="Singh M."/>
            <person name="Iquebal M.A."/>
            <person name="Jaiswal S."/>
            <person name="Angadi U.B."/>
            <person name="Kumar N."/>
            <person name="Raza M."/>
            <person name="Shah T.M."/>
            <person name="Rai A."/>
            <person name="Jena J.K."/>
        </authorList>
    </citation>
    <scope>NUCLEOTIDE SEQUENCE [LARGE SCALE GENOMIC DNA]</scope>
    <source>
        <strain evidence="9">DASCIFA01</strain>
        <tissue evidence="9">Testis</tissue>
    </source>
</reference>
<dbReference type="GO" id="GO:0047498">
    <property type="term" value="F:calcium-dependent phospholipase A2 activity"/>
    <property type="evidence" value="ECO:0007669"/>
    <property type="project" value="TreeGrafter"/>
</dbReference>
<feature type="disulfide bond" evidence="6">
    <location>
        <begin position="148"/>
        <end position="195"/>
    </location>
</feature>
<keyword evidence="3 6" id="KW-1015">Disulfide bond</keyword>
<evidence type="ECO:0000256" key="4">
    <source>
        <dbReference type="PIRSR" id="PIRSR601211-1"/>
    </source>
</evidence>
<feature type="disulfide bond" evidence="6">
    <location>
        <begin position="132"/>
        <end position="209"/>
    </location>
</feature>
<gene>
    <name evidence="9" type="ORF">ROHU_014692</name>
</gene>
<comment type="subcellular location">
    <subcellularLocation>
        <location evidence="1">Secreted</location>
    </subcellularLocation>
</comment>
<dbReference type="InterPro" id="IPR016090">
    <property type="entry name" value="PLA2-like_dom"/>
</dbReference>
<dbReference type="PANTHER" id="PTHR11716:SF1">
    <property type="entry name" value="OTOCONIN-90"/>
    <property type="match status" value="1"/>
</dbReference>
<dbReference type="InterPro" id="IPR036444">
    <property type="entry name" value="PLipase_A2_dom_sf"/>
</dbReference>
<feature type="active site" evidence="4">
    <location>
        <position position="203"/>
    </location>
</feature>
<dbReference type="GO" id="GO:0005543">
    <property type="term" value="F:phospholipid binding"/>
    <property type="evidence" value="ECO:0007669"/>
    <property type="project" value="TreeGrafter"/>
</dbReference>
<keyword evidence="2" id="KW-0964">Secreted</keyword>
<dbReference type="SUPFAM" id="SSF48619">
    <property type="entry name" value="Phospholipase A2, PLA2"/>
    <property type="match status" value="1"/>
</dbReference>
<feature type="compositionally biased region" description="Acidic residues" evidence="7">
    <location>
        <begin position="309"/>
        <end position="320"/>
    </location>
</feature>
<dbReference type="GO" id="GO:0016042">
    <property type="term" value="P:lipid catabolic process"/>
    <property type="evidence" value="ECO:0007669"/>
    <property type="project" value="InterPro"/>
</dbReference>
<dbReference type="GO" id="GO:0005576">
    <property type="term" value="C:extracellular region"/>
    <property type="evidence" value="ECO:0007669"/>
    <property type="project" value="UniProtKB-SubCell"/>
</dbReference>
<feature type="disulfide bond" evidence="6">
    <location>
        <begin position="110"/>
        <end position="133"/>
    </location>
</feature>
<comment type="cofactor">
    <cofactor evidence="5">
        <name>Ca(2+)</name>
        <dbReference type="ChEBI" id="CHEBI:29108"/>
    </cofactor>
    <text evidence="5">Binds 1 Ca(2+) ion per subunit.</text>
</comment>
<evidence type="ECO:0000256" key="6">
    <source>
        <dbReference type="PIRSR" id="PIRSR601211-3"/>
    </source>
</evidence>
<evidence type="ECO:0000256" key="2">
    <source>
        <dbReference type="ARBA" id="ARBA00022525"/>
    </source>
</evidence>
<dbReference type="Proteomes" id="UP000290572">
    <property type="component" value="Unassembled WGS sequence"/>
</dbReference>
<dbReference type="Gene3D" id="1.20.90.10">
    <property type="entry name" value="Phospholipase A2 domain"/>
    <property type="match status" value="1"/>
</dbReference>
<feature type="active site" evidence="4">
    <location>
        <position position="136"/>
    </location>
</feature>
<dbReference type="EMBL" id="QBIY01011165">
    <property type="protein sequence ID" value="RXN34771.1"/>
    <property type="molecule type" value="Genomic_DNA"/>
</dbReference>
<evidence type="ECO:0000313" key="9">
    <source>
        <dbReference type="EMBL" id="RXN34771.1"/>
    </source>
</evidence>
<dbReference type="InterPro" id="IPR033113">
    <property type="entry name" value="PLA2_histidine"/>
</dbReference>
<feature type="disulfide bond" evidence="6">
    <location>
        <begin position="139"/>
        <end position="202"/>
    </location>
</feature>
<name>A0A498NSE6_LABRO</name>
<dbReference type="STRING" id="84645.A0A498NSE6"/>
<dbReference type="InterPro" id="IPR001211">
    <property type="entry name" value="PLA2"/>
</dbReference>
<accession>A0A498NSE6</accession>
<keyword evidence="5" id="KW-0106">Calcium</keyword>
<protein>
    <submittedName>
        <fullName evidence="9">Otoconin-90</fullName>
    </submittedName>
</protein>
<dbReference type="PROSITE" id="PS00118">
    <property type="entry name" value="PA2_HIS"/>
    <property type="match status" value="1"/>
</dbReference>
<evidence type="ECO:0000256" key="7">
    <source>
        <dbReference type="SAM" id="MobiDB-lite"/>
    </source>
</evidence>
<dbReference type="Pfam" id="PF00068">
    <property type="entry name" value="Phospholip_A2_1"/>
    <property type="match status" value="1"/>
</dbReference>
<proteinExistence type="predicted"/>
<keyword evidence="5" id="KW-0479">Metal-binding</keyword>
<dbReference type="PANTHER" id="PTHR11716">
    <property type="entry name" value="PHOSPHOLIPASE A2 FAMILY MEMBER"/>
    <property type="match status" value="1"/>
</dbReference>
<feature type="domain" description="Phospholipase A2-like central" evidence="8">
    <location>
        <begin position="86"/>
        <end position="213"/>
    </location>
</feature>
<comment type="caution">
    <text evidence="9">The sequence shown here is derived from an EMBL/GenBank/DDBJ whole genome shotgun (WGS) entry which is preliminary data.</text>
</comment>
<evidence type="ECO:0000256" key="5">
    <source>
        <dbReference type="PIRSR" id="PIRSR601211-2"/>
    </source>
</evidence>